<dbReference type="EMBL" id="GGEC01027300">
    <property type="protein sequence ID" value="MBX07784.1"/>
    <property type="molecule type" value="Transcribed_RNA"/>
</dbReference>
<reference evidence="1" key="1">
    <citation type="submission" date="2018-02" db="EMBL/GenBank/DDBJ databases">
        <title>Rhizophora mucronata_Transcriptome.</title>
        <authorList>
            <person name="Meera S.P."/>
            <person name="Sreeshan A."/>
            <person name="Augustine A."/>
        </authorList>
    </citation>
    <scope>NUCLEOTIDE SEQUENCE</scope>
    <source>
        <tissue evidence="1">Leaf</tissue>
    </source>
</reference>
<evidence type="ECO:0000313" key="1">
    <source>
        <dbReference type="EMBL" id="MBX07784.1"/>
    </source>
</evidence>
<proteinExistence type="predicted"/>
<organism evidence="1">
    <name type="scientific">Rhizophora mucronata</name>
    <name type="common">Asiatic mangrove</name>
    <dbReference type="NCBI Taxonomy" id="61149"/>
    <lineage>
        <taxon>Eukaryota</taxon>
        <taxon>Viridiplantae</taxon>
        <taxon>Streptophyta</taxon>
        <taxon>Embryophyta</taxon>
        <taxon>Tracheophyta</taxon>
        <taxon>Spermatophyta</taxon>
        <taxon>Magnoliopsida</taxon>
        <taxon>eudicotyledons</taxon>
        <taxon>Gunneridae</taxon>
        <taxon>Pentapetalae</taxon>
        <taxon>rosids</taxon>
        <taxon>fabids</taxon>
        <taxon>Malpighiales</taxon>
        <taxon>Rhizophoraceae</taxon>
        <taxon>Rhizophora</taxon>
    </lineage>
</organism>
<sequence>MITYTMDLLCLKLQLFQKETLVTTNLFVLVNEITKMYPYCYNNYRGGSHHFGLSYFHFRYM</sequence>
<protein>
    <submittedName>
        <fullName evidence="1">Uncharacterized protein MANES_12G032400</fullName>
    </submittedName>
</protein>
<name>A0A2P2KQ11_RHIMU</name>
<accession>A0A2P2KQ11</accession>
<dbReference type="AlphaFoldDB" id="A0A2P2KQ11"/>